<evidence type="ECO:0000256" key="2">
    <source>
        <dbReference type="ARBA" id="ARBA00007430"/>
    </source>
</evidence>
<evidence type="ECO:0000256" key="5">
    <source>
        <dbReference type="ARBA" id="ARBA00022989"/>
    </source>
</evidence>
<dbReference type="PANTHER" id="PTHR30250">
    <property type="entry name" value="PST FAMILY PREDICTED COLANIC ACID TRANSPORTER"/>
    <property type="match status" value="1"/>
</dbReference>
<feature type="transmembrane region" description="Helical" evidence="7">
    <location>
        <begin position="14"/>
        <end position="35"/>
    </location>
</feature>
<dbReference type="EMBL" id="JAQMPX010000118">
    <property type="protein sequence ID" value="MDB9140068.1"/>
    <property type="molecule type" value="Genomic_DNA"/>
</dbReference>
<evidence type="ECO:0000256" key="1">
    <source>
        <dbReference type="ARBA" id="ARBA00004651"/>
    </source>
</evidence>
<feature type="transmembrane region" description="Helical" evidence="7">
    <location>
        <begin position="47"/>
        <end position="70"/>
    </location>
</feature>
<keyword evidence="5 7" id="KW-1133">Transmembrane helix</keyword>
<feature type="transmembrane region" description="Helical" evidence="7">
    <location>
        <begin position="290"/>
        <end position="309"/>
    </location>
</feature>
<gene>
    <name evidence="8" type="ORF">PN612_16390</name>
</gene>
<evidence type="ECO:0000256" key="7">
    <source>
        <dbReference type="SAM" id="Phobius"/>
    </source>
</evidence>
<name>A0AAW6F9I7_PARDI</name>
<feature type="transmembrane region" description="Helical" evidence="7">
    <location>
        <begin position="384"/>
        <end position="405"/>
    </location>
</feature>
<dbReference type="Proteomes" id="UP001211522">
    <property type="component" value="Unassembled WGS sequence"/>
</dbReference>
<evidence type="ECO:0000313" key="8">
    <source>
        <dbReference type="EMBL" id="MDB9140068.1"/>
    </source>
</evidence>
<dbReference type="PANTHER" id="PTHR30250:SF10">
    <property type="entry name" value="LIPOPOLYSACCHARIDE BIOSYNTHESIS PROTEIN WZXC"/>
    <property type="match status" value="1"/>
</dbReference>
<accession>A0AAW6F9I7</accession>
<evidence type="ECO:0000313" key="9">
    <source>
        <dbReference type="Proteomes" id="UP001211522"/>
    </source>
</evidence>
<feature type="transmembrane region" description="Helical" evidence="7">
    <location>
        <begin position="321"/>
        <end position="344"/>
    </location>
</feature>
<feature type="transmembrane region" description="Helical" evidence="7">
    <location>
        <begin position="356"/>
        <end position="378"/>
    </location>
</feature>
<dbReference type="InterPro" id="IPR050833">
    <property type="entry name" value="Poly_Biosynth_Transport"/>
</dbReference>
<dbReference type="CDD" id="cd13127">
    <property type="entry name" value="MATE_tuaB_like"/>
    <property type="match status" value="1"/>
</dbReference>
<protein>
    <submittedName>
        <fullName evidence="8">Lipopolysaccharide biosynthesis protein</fullName>
    </submittedName>
</protein>
<sequence length="478" mass="54284">MAEQSLKDKTAKGLFWGGVSNGVQQLLNLLFGIFLARLLSPSDYGMVGMLLIFSQIASTLQECGFTVALANKKEFCHEDYNAVFWFSFFMAAVMYILLFFSAPLIAQFYNESKLIPLSRFLFIGFAIASLGTAHSAELFKRLKVKQKAISQIIALIMSGLVGIVMAYNGLAYWGIAAQNVVYVTMVNLCYWLFSPWRPTFNFDFRPIKEMFGFSSKILITNVFTQLNGNIFSVLLGKYFTVREVGYYTQASKWNGMAHSFITGMVSGVAQPVLAEVADDIDRQRNVFRKMLRFTAFVSCPAMLGLALVAKEIIIIAVTDKWLPSVSMLQILCVWGVFAPIAVLYSNLVLSRGNSNIFMWLTILVCILQLSVLSMTYIFGVRVMLVIYVIINMLSLLVWTYFVWRLIRLSLWDAMKDVFPFLFFATLTMLCSYYLTMNISSMYLSLIAKIIIAVILYVSFMWMCRATVFKESVKYILKK</sequence>
<comment type="caution">
    <text evidence="8">The sequence shown here is derived from an EMBL/GenBank/DDBJ whole genome shotgun (WGS) entry which is preliminary data.</text>
</comment>
<organism evidence="8 9">
    <name type="scientific">Parabacteroides distasonis</name>
    <dbReference type="NCBI Taxonomy" id="823"/>
    <lineage>
        <taxon>Bacteria</taxon>
        <taxon>Pseudomonadati</taxon>
        <taxon>Bacteroidota</taxon>
        <taxon>Bacteroidia</taxon>
        <taxon>Bacteroidales</taxon>
        <taxon>Tannerellaceae</taxon>
        <taxon>Parabacteroides</taxon>
    </lineage>
</organism>
<dbReference type="AlphaFoldDB" id="A0AAW6F9I7"/>
<proteinExistence type="inferred from homology"/>
<reference evidence="8" key="1">
    <citation type="submission" date="2023-01" db="EMBL/GenBank/DDBJ databases">
        <title>Human gut microbiome strain richness.</title>
        <authorList>
            <person name="Chen-Liaw A."/>
        </authorList>
    </citation>
    <scope>NUCLEOTIDE SEQUENCE</scope>
    <source>
        <strain evidence="8">D35st1_E5_D35t1_190705</strain>
    </source>
</reference>
<dbReference type="RefSeq" id="WP_195400804.1">
    <property type="nucleotide sequence ID" value="NZ_JADNEQ010000010.1"/>
</dbReference>
<feature type="transmembrane region" description="Helical" evidence="7">
    <location>
        <begin position="117"/>
        <end position="136"/>
    </location>
</feature>
<keyword evidence="4 7" id="KW-0812">Transmembrane</keyword>
<feature type="transmembrane region" description="Helical" evidence="7">
    <location>
        <begin position="148"/>
        <end position="167"/>
    </location>
</feature>
<feature type="transmembrane region" description="Helical" evidence="7">
    <location>
        <begin position="417"/>
        <end position="435"/>
    </location>
</feature>
<evidence type="ECO:0000256" key="4">
    <source>
        <dbReference type="ARBA" id="ARBA00022692"/>
    </source>
</evidence>
<evidence type="ECO:0000256" key="3">
    <source>
        <dbReference type="ARBA" id="ARBA00022475"/>
    </source>
</evidence>
<feature type="transmembrane region" description="Helical" evidence="7">
    <location>
        <begin position="441"/>
        <end position="463"/>
    </location>
</feature>
<dbReference type="GO" id="GO:0005886">
    <property type="term" value="C:plasma membrane"/>
    <property type="evidence" value="ECO:0007669"/>
    <property type="project" value="UniProtKB-SubCell"/>
</dbReference>
<feature type="transmembrane region" description="Helical" evidence="7">
    <location>
        <begin position="82"/>
        <end position="105"/>
    </location>
</feature>
<evidence type="ECO:0000256" key="6">
    <source>
        <dbReference type="ARBA" id="ARBA00023136"/>
    </source>
</evidence>
<comment type="similarity">
    <text evidence="2">Belongs to the polysaccharide synthase family.</text>
</comment>
<comment type="subcellular location">
    <subcellularLocation>
        <location evidence="1">Cell membrane</location>
        <topology evidence="1">Multi-pass membrane protein</topology>
    </subcellularLocation>
</comment>
<keyword evidence="6 7" id="KW-0472">Membrane</keyword>
<dbReference type="Pfam" id="PF13440">
    <property type="entry name" value="Polysacc_synt_3"/>
    <property type="match status" value="1"/>
</dbReference>
<keyword evidence="3" id="KW-1003">Cell membrane</keyword>